<dbReference type="Gene3D" id="3.90.1570.10">
    <property type="entry name" value="tt1808, chain A"/>
    <property type="match status" value="1"/>
</dbReference>
<dbReference type="EMBL" id="CP017675">
    <property type="protein sequence ID" value="APB33706.1"/>
    <property type="molecule type" value="Genomic_DNA"/>
</dbReference>
<dbReference type="AlphaFoldDB" id="A0A1J0ACP4"/>
<dbReference type="RefSeq" id="WP_071454252.1">
    <property type="nucleotide sequence ID" value="NZ_CP017675.1"/>
</dbReference>
<organism evidence="3 4">
    <name type="scientific">Gloeomargarita lithophora Alchichica-D10</name>
    <dbReference type="NCBI Taxonomy" id="1188229"/>
    <lineage>
        <taxon>Bacteria</taxon>
        <taxon>Bacillati</taxon>
        <taxon>Cyanobacteriota</taxon>
        <taxon>Cyanophyceae</taxon>
        <taxon>Gloeomargaritales</taxon>
        <taxon>Gloeomargaritaceae</taxon>
        <taxon>Gloeomargarita</taxon>
    </lineage>
</organism>
<reference evidence="3 4" key="1">
    <citation type="submission" date="2016-10" db="EMBL/GenBank/DDBJ databases">
        <title>Description of Gloeomargarita lithophora gen. nov., sp. nov., a thylakoid-bearing basal-branching cyanobacterium with intracellular carbonates, and proposal for Gloeomargaritales ord. nov.</title>
        <authorList>
            <person name="Moreira D."/>
            <person name="Tavera R."/>
            <person name="Benzerara K."/>
            <person name="Skouri-Panet F."/>
            <person name="Couradeau E."/>
            <person name="Gerard E."/>
            <person name="Loussert C."/>
            <person name="Novelo E."/>
            <person name="Zivanovic Y."/>
            <person name="Lopez-Garcia P."/>
        </authorList>
    </citation>
    <scope>NUCLEOTIDE SEQUENCE [LARGE SCALE GENOMIC DNA]</scope>
    <source>
        <strain evidence="3 4">D10</strain>
    </source>
</reference>
<evidence type="ECO:0000313" key="3">
    <source>
        <dbReference type="EMBL" id="APB33706.1"/>
    </source>
</evidence>
<dbReference type="InterPro" id="IPR012296">
    <property type="entry name" value="Nuclease_put_TT1808"/>
</dbReference>
<accession>A0A1J0ACP4</accession>
<dbReference type="OrthoDB" id="483276at2"/>
<feature type="coiled-coil region" evidence="1">
    <location>
        <begin position="182"/>
        <end position="213"/>
    </location>
</feature>
<feature type="domain" description="Putative restriction endonuclease" evidence="2">
    <location>
        <begin position="36"/>
        <end position="165"/>
    </location>
</feature>
<dbReference type="Proteomes" id="UP000180235">
    <property type="component" value="Chromosome"/>
</dbReference>
<dbReference type="KEGG" id="glt:GlitD10_1385"/>
<gene>
    <name evidence="3" type="ORF">GlitD10_1385</name>
</gene>
<dbReference type="InterPro" id="IPR008538">
    <property type="entry name" value="Uma2"/>
</dbReference>
<dbReference type="SUPFAM" id="SSF52980">
    <property type="entry name" value="Restriction endonuclease-like"/>
    <property type="match status" value="1"/>
</dbReference>
<dbReference type="InterPro" id="IPR011335">
    <property type="entry name" value="Restrct_endonuc-II-like"/>
</dbReference>
<name>A0A1J0ACP4_9CYAN</name>
<sequence>MTLAPHPKIIYPDSDGQPMADNTVQFNWIVLIKENLEWLFADQPQVFVGGDLLWYPVEGRPDMRVAPDVMVVLGRPKGQRGSYQQWQEEQIPPQVVFEILSPSNTLKEMAKKFKFYDHYGVEEYYIYHPDRQDLTGCQRLEGELMVIEDMADWVSPRLGIRFGWTDNQLSLYCPDGRPFLTMVQLAQRLEQSEQRAELQYQRAERLAAQLRALGVEPEK</sequence>
<proteinExistence type="predicted"/>
<evidence type="ECO:0000259" key="2">
    <source>
        <dbReference type="Pfam" id="PF05685"/>
    </source>
</evidence>
<evidence type="ECO:0000313" key="4">
    <source>
        <dbReference type="Proteomes" id="UP000180235"/>
    </source>
</evidence>
<keyword evidence="1" id="KW-0175">Coiled coil</keyword>
<dbReference type="PANTHER" id="PTHR33352">
    <property type="entry name" value="SLR1095 PROTEIN"/>
    <property type="match status" value="1"/>
</dbReference>
<dbReference type="STRING" id="1188229.GlitD10_1385"/>
<protein>
    <submittedName>
        <fullName evidence="3">Uncharacterized protein conserved in cyanobacteria</fullName>
    </submittedName>
</protein>
<dbReference type="CDD" id="cd06260">
    <property type="entry name" value="DUF820-like"/>
    <property type="match status" value="1"/>
</dbReference>
<dbReference type="PANTHER" id="PTHR33352:SF2">
    <property type="entry name" value="SLL0995 PROTEIN"/>
    <property type="match status" value="1"/>
</dbReference>
<dbReference type="Pfam" id="PF05685">
    <property type="entry name" value="Uma2"/>
    <property type="match status" value="1"/>
</dbReference>
<keyword evidence="4" id="KW-1185">Reference proteome</keyword>
<evidence type="ECO:0000256" key="1">
    <source>
        <dbReference type="SAM" id="Coils"/>
    </source>
</evidence>